<evidence type="ECO:0000313" key="10">
    <source>
        <dbReference type="EMBL" id="KUK95749.1"/>
    </source>
</evidence>
<dbReference type="InterPro" id="IPR036553">
    <property type="entry name" value="RPTC_insert"/>
</dbReference>
<protein>
    <recommendedName>
        <fullName evidence="2 5">RNA 3'-terminal phosphate cyclase</fullName>
        <shortName evidence="5">RNA cyclase</shortName>
        <shortName evidence="5">RNA-3'-phosphate cyclase</shortName>
        <ecNumber evidence="5 6">6.5.1.4</ecNumber>
    </recommendedName>
</protein>
<evidence type="ECO:0000259" key="7">
    <source>
        <dbReference type="Pfam" id="PF01137"/>
    </source>
</evidence>
<reference evidence="11 12" key="2">
    <citation type="journal article" date="2015" name="MBio">
        <title>Genome-Resolved Metagenomic Analysis Reveals Roles for Candidate Phyla and Other Microbial Community Members in Biogeochemical Transformations in Oil Reservoirs.</title>
        <authorList>
            <person name="Hu P."/>
            <person name="Tom L."/>
            <person name="Singh A."/>
            <person name="Thomas B.C."/>
            <person name="Baker B.J."/>
            <person name="Piceno Y.M."/>
            <person name="Andersen G.L."/>
            <person name="Banfield J.F."/>
        </authorList>
    </citation>
    <scope>NUCLEOTIDE SEQUENCE [LARGE SCALE GENOMIC DNA]</scope>
    <source>
        <strain evidence="9">57_489</strain>
    </source>
</reference>
<keyword evidence="3 5" id="KW-0436">Ligase</keyword>
<sequence length="331" mass="35010">MIEIDGSFGEGGGQIVRTAVALSAVTGDPVRITRIREGRKNPGLSPQHVTSILALAKVANARIEGARPRSPEITFRPGEIKGGRHEIDIGTAGSITLLLECLLPALVFADSPSTLAVRGGTDVKWSPTIDYLSHVALLAFAEFGVQSRLSCIRRGYYPQGGGIVILEVVPGKLKRADLSVPEPNAVEGSSHSSNLPEHVARRQAKAAVEILERSGFDAEIRCETGELPSTGSGITLWSGRKGSSALGERGLPAETVGASAAEEMVAELRTKAAVDRYLADQLVPYLALVGGSYTAPEVSRHASTNIWTATRFLDVEISALEGEVVTVRADI</sequence>
<evidence type="ECO:0000256" key="3">
    <source>
        <dbReference type="ARBA" id="ARBA00022598"/>
    </source>
</evidence>
<dbReference type="InterPro" id="IPR013791">
    <property type="entry name" value="RNA3'-term_phos_cycl_insert"/>
</dbReference>
<comment type="function">
    <text evidence="5">Catalyzes the conversion of 3'-phosphate to a 2',3'-cyclic phosphodiester at the end of RNA. The mechanism of action of the enzyme occurs in 3 steps: (A) adenylation of the enzyme by ATP; (B) transfer of adenylate to an RNA-N3'P to produce RNA-N3'PP5'A; (C) and attack of the adjacent 2'-hydroxyl on the 3'-phosphorus in the diester linkage to produce the cyclic end product. The biological role of this enzyme is unknown but it is likely to function in some aspects of cellular RNA processing.</text>
</comment>
<dbReference type="PANTHER" id="PTHR11096:SF0">
    <property type="entry name" value="RNA 3'-TERMINAL PHOSPHATE CYCLASE"/>
    <property type="match status" value="1"/>
</dbReference>
<dbReference type="InterPro" id="IPR037136">
    <property type="entry name" value="RNA3'_phos_cyclase_dom_sf"/>
</dbReference>
<dbReference type="GO" id="GO:0003963">
    <property type="term" value="F:RNA-3'-phosphate cyclase activity"/>
    <property type="evidence" value="ECO:0007669"/>
    <property type="project" value="UniProtKB-UniRule"/>
</dbReference>
<dbReference type="EMBL" id="LGHB01000027">
    <property type="protein sequence ID" value="KUK95749.1"/>
    <property type="molecule type" value="Genomic_DNA"/>
</dbReference>
<dbReference type="Pfam" id="PF01137">
    <property type="entry name" value="RTC"/>
    <property type="match status" value="1"/>
</dbReference>
<keyword evidence="5" id="KW-0963">Cytoplasm</keyword>
<dbReference type="NCBIfam" id="TIGR03399">
    <property type="entry name" value="RNA_3prim_cycl"/>
    <property type="match status" value="1"/>
</dbReference>
<comment type="similarity">
    <text evidence="1 5">Belongs to the RNA 3'-terminal cyclase family. Type 1 subfamily.</text>
</comment>
<comment type="caution">
    <text evidence="5">Lacks conserved residue(s) required for the propagation of feature annotation.</text>
</comment>
<dbReference type="InterPro" id="IPR000228">
    <property type="entry name" value="RNA3'_term_phos_cyc"/>
</dbReference>
<dbReference type="PROSITE" id="PS01287">
    <property type="entry name" value="RTC"/>
    <property type="match status" value="1"/>
</dbReference>
<dbReference type="InterPro" id="IPR013792">
    <property type="entry name" value="RNA3'P_cycl/enolpyr_Trfase_a/b"/>
</dbReference>
<name>A0A117LFM0_9EURY</name>
<feature type="domain" description="RNA 3'-terminal phosphate cyclase" evidence="7">
    <location>
        <begin position="9"/>
        <end position="318"/>
    </location>
</feature>
<comment type="catalytic activity">
    <reaction evidence="5">
        <text>a 3'-end 3'-phospho-ribonucleotide-RNA + ATP = a 3'-end 2',3'-cyclophospho-ribonucleotide-RNA + AMP + diphosphate</text>
        <dbReference type="Rhea" id="RHEA:23976"/>
        <dbReference type="Rhea" id="RHEA-COMP:10463"/>
        <dbReference type="Rhea" id="RHEA-COMP:10464"/>
        <dbReference type="ChEBI" id="CHEBI:30616"/>
        <dbReference type="ChEBI" id="CHEBI:33019"/>
        <dbReference type="ChEBI" id="CHEBI:83062"/>
        <dbReference type="ChEBI" id="CHEBI:83064"/>
        <dbReference type="ChEBI" id="CHEBI:456215"/>
        <dbReference type="EC" id="6.5.1.4"/>
    </reaction>
</comment>
<evidence type="ECO:0000313" key="9">
    <source>
        <dbReference type="EMBL" id="KUK44486.1"/>
    </source>
</evidence>
<gene>
    <name evidence="5" type="primary">rtcA</name>
    <name evidence="9" type="ORF">XD72_1153</name>
    <name evidence="10" type="ORF">XE07_1599</name>
</gene>
<keyword evidence="5" id="KW-0067">ATP-binding</keyword>
<dbReference type="InterPro" id="IPR017770">
    <property type="entry name" value="RNA3'_term_phos_cyc_type_1"/>
</dbReference>
<accession>A0A117LFM0</accession>
<dbReference type="AlphaFoldDB" id="A0A117LFM0"/>
<reference evidence="10" key="1">
    <citation type="journal article" date="2015" name="MBio">
        <title>Genome-resolved metagenomic analysis reveals roles for candidate phyla and other microbial community members in biogeochemical transformations in oil reservoirs.</title>
        <authorList>
            <person name="Hu P."/>
            <person name="Tom L."/>
            <person name="Singh A."/>
            <person name="Thomas B.C."/>
            <person name="Baker B.J."/>
            <person name="Piceno Y.M."/>
            <person name="Andersen G.L."/>
            <person name="Banfield J.F."/>
        </authorList>
    </citation>
    <scope>NUCLEOTIDE SEQUENCE [LARGE SCALE GENOMIC DNA]</scope>
    <source>
        <strain evidence="10">56_747</strain>
    </source>
</reference>
<dbReference type="Proteomes" id="UP000057043">
    <property type="component" value="Unassembled WGS sequence"/>
</dbReference>
<dbReference type="GO" id="GO:0006396">
    <property type="term" value="P:RNA processing"/>
    <property type="evidence" value="ECO:0007669"/>
    <property type="project" value="UniProtKB-UniRule"/>
</dbReference>
<keyword evidence="4 5" id="KW-0547">Nucleotide-binding</keyword>
<dbReference type="GO" id="GO:0005737">
    <property type="term" value="C:cytoplasm"/>
    <property type="evidence" value="ECO:0007669"/>
    <property type="project" value="UniProtKB-SubCell"/>
</dbReference>
<dbReference type="Gene3D" id="3.30.360.20">
    <property type="entry name" value="RNA 3'-terminal phosphate cyclase, insert domain"/>
    <property type="match status" value="1"/>
</dbReference>
<dbReference type="EMBL" id="LGFT01000024">
    <property type="protein sequence ID" value="KUK44486.1"/>
    <property type="molecule type" value="Genomic_DNA"/>
</dbReference>
<proteinExistence type="inferred from homology"/>
<dbReference type="InterPro" id="IPR020719">
    <property type="entry name" value="RNA3'_term_phos_cycl-like_CS"/>
</dbReference>
<evidence type="ECO:0000256" key="2">
    <source>
        <dbReference type="ARBA" id="ARBA00021428"/>
    </source>
</evidence>
<dbReference type="PATRIC" id="fig|301375.6.peg.785"/>
<feature type="binding site" evidence="5">
    <location>
        <begin position="277"/>
        <end position="281"/>
    </location>
    <ligand>
        <name>ATP</name>
        <dbReference type="ChEBI" id="CHEBI:30616"/>
    </ligand>
</feature>
<dbReference type="EC" id="6.5.1.4" evidence="5 6"/>
<dbReference type="PANTHER" id="PTHR11096">
    <property type="entry name" value="RNA 3' TERMINAL PHOSPHATE CYCLASE"/>
    <property type="match status" value="1"/>
</dbReference>
<dbReference type="Proteomes" id="UP000053961">
    <property type="component" value="Unassembled WGS sequence"/>
</dbReference>
<dbReference type="PIRSF" id="PIRSF005378">
    <property type="entry name" value="RNA3'_term_phos_cycl_euk"/>
    <property type="match status" value="1"/>
</dbReference>
<evidence type="ECO:0000256" key="6">
    <source>
        <dbReference type="NCBIfam" id="TIGR03399"/>
    </source>
</evidence>
<evidence type="ECO:0000256" key="5">
    <source>
        <dbReference type="HAMAP-Rule" id="MF_00200"/>
    </source>
</evidence>
<organism evidence="9 12">
    <name type="scientific">Methanothrix harundinacea</name>
    <dbReference type="NCBI Taxonomy" id="301375"/>
    <lineage>
        <taxon>Archaea</taxon>
        <taxon>Methanobacteriati</taxon>
        <taxon>Methanobacteriota</taxon>
        <taxon>Stenosarchaea group</taxon>
        <taxon>Methanomicrobia</taxon>
        <taxon>Methanotrichales</taxon>
        <taxon>Methanotrichaceae</taxon>
        <taxon>Methanothrix</taxon>
    </lineage>
</organism>
<dbReference type="Pfam" id="PF05189">
    <property type="entry name" value="RTC_insert"/>
    <property type="match status" value="1"/>
</dbReference>
<comment type="caution">
    <text evidence="9">The sequence shown here is derived from an EMBL/GenBank/DDBJ whole genome shotgun (WGS) entry which is preliminary data.</text>
</comment>
<dbReference type="InterPro" id="IPR023797">
    <property type="entry name" value="RNA3'_phos_cyclase_dom"/>
</dbReference>
<dbReference type="HAMAP" id="MF_00200">
    <property type="entry name" value="RTC"/>
    <property type="match status" value="1"/>
</dbReference>
<feature type="active site" description="Tele-AMP-histidine intermediate" evidence="5">
    <location>
        <position position="301"/>
    </location>
</feature>
<comment type="subcellular location">
    <subcellularLocation>
        <location evidence="5">Cytoplasm</location>
    </subcellularLocation>
</comment>
<feature type="domain" description="RNA 3'-terminal phosphate cyclase insert" evidence="8">
    <location>
        <begin position="183"/>
        <end position="268"/>
    </location>
</feature>
<evidence type="ECO:0000313" key="12">
    <source>
        <dbReference type="Proteomes" id="UP000057043"/>
    </source>
</evidence>
<dbReference type="Gene3D" id="3.65.10.20">
    <property type="entry name" value="RNA 3'-terminal phosphate cyclase domain"/>
    <property type="match status" value="1"/>
</dbReference>
<evidence type="ECO:0000256" key="4">
    <source>
        <dbReference type="ARBA" id="ARBA00022741"/>
    </source>
</evidence>
<evidence type="ECO:0000259" key="8">
    <source>
        <dbReference type="Pfam" id="PF05189"/>
    </source>
</evidence>
<dbReference type="SUPFAM" id="SSF55205">
    <property type="entry name" value="EPT/RTPC-like"/>
    <property type="match status" value="1"/>
</dbReference>
<evidence type="ECO:0000313" key="11">
    <source>
        <dbReference type="Proteomes" id="UP000053961"/>
    </source>
</evidence>
<dbReference type="GO" id="GO:0005524">
    <property type="term" value="F:ATP binding"/>
    <property type="evidence" value="ECO:0007669"/>
    <property type="project" value="UniProtKB-KW"/>
</dbReference>
<evidence type="ECO:0000256" key="1">
    <source>
        <dbReference type="ARBA" id="ARBA00009206"/>
    </source>
</evidence>